<evidence type="ECO:0000313" key="2">
    <source>
        <dbReference type="EMBL" id="WQF80905.1"/>
    </source>
</evidence>
<dbReference type="AlphaFoldDB" id="A0AAX4IBZ1"/>
<organism evidence="2 3">
    <name type="scientific">Colletotrichum destructivum</name>
    <dbReference type="NCBI Taxonomy" id="34406"/>
    <lineage>
        <taxon>Eukaryota</taxon>
        <taxon>Fungi</taxon>
        <taxon>Dikarya</taxon>
        <taxon>Ascomycota</taxon>
        <taxon>Pezizomycotina</taxon>
        <taxon>Sordariomycetes</taxon>
        <taxon>Hypocreomycetidae</taxon>
        <taxon>Glomerellales</taxon>
        <taxon>Glomerellaceae</taxon>
        <taxon>Colletotrichum</taxon>
        <taxon>Colletotrichum destructivum species complex</taxon>
    </lineage>
</organism>
<reference evidence="3" key="1">
    <citation type="journal article" date="2023" name="bioRxiv">
        <title>Complete genome of the Medicago anthracnose fungus, Colletotrichum destructivum, reveals a mini-chromosome-like region within a core chromosome.</title>
        <authorList>
            <person name="Lapalu N."/>
            <person name="Simon A."/>
            <person name="Lu A."/>
            <person name="Plaumann P.-L."/>
            <person name="Amselem J."/>
            <person name="Pigne S."/>
            <person name="Auger A."/>
            <person name="Koch C."/>
            <person name="Dallery J.-F."/>
            <person name="O'Connell R.J."/>
        </authorList>
    </citation>
    <scope>NUCLEOTIDE SEQUENCE [LARGE SCALE GENOMIC DNA]</scope>
    <source>
        <strain evidence="3">CBS 520.97</strain>
    </source>
</reference>
<accession>A0AAX4IBZ1</accession>
<keyword evidence="3" id="KW-1185">Reference proteome</keyword>
<keyword evidence="1" id="KW-0812">Transmembrane</keyword>
<name>A0AAX4IBZ1_9PEZI</name>
<sequence length="205" mass="22850">MAFNAASSIMTYVQSKATKVAFCILIFIWGIWMFSVEPLRSALRSYFNAWRSVPKKTLRHSSTASSAQLHLHSFICPDIWWDIEKLIESMGELCPDMHISPCHENPRISNASCPSRHGTVRSGHITTTPSVLDVTPENPLLLRHSDSHIVWDCRISGELTTPRKALFRALPHNKTLLAIGEEIFNFGGPQGGNYVGITYVPSTTG</sequence>
<keyword evidence="1" id="KW-0472">Membrane</keyword>
<keyword evidence="1" id="KW-1133">Transmembrane helix</keyword>
<gene>
    <name evidence="2" type="ORF">CDEST_05919</name>
</gene>
<feature type="transmembrane region" description="Helical" evidence="1">
    <location>
        <begin position="17"/>
        <end position="36"/>
    </location>
</feature>
<evidence type="ECO:0000256" key="1">
    <source>
        <dbReference type="SAM" id="Phobius"/>
    </source>
</evidence>
<dbReference type="Proteomes" id="UP001322277">
    <property type="component" value="Chromosome 3"/>
</dbReference>
<dbReference type="RefSeq" id="XP_062778129.1">
    <property type="nucleotide sequence ID" value="XM_062922078.1"/>
</dbReference>
<dbReference type="GeneID" id="87942422"/>
<proteinExistence type="predicted"/>
<dbReference type="EMBL" id="CP137307">
    <property type="protein sequence ID" value="WQF80905.1"/>
    <property type="molecule type" value="Genomic_DNA"/>
</dbReference>
<evidence type="ECO:0000313" key="3">
    <source>
        <dbReference type="Proteomes" id="UP001322277"/>
    </source>
</evidence>
<dbReference type="KEGG" id="cdet:87942422"/>
<protein>
    <submittedName>
        <fullName evidence="2">Uncharacterized protein</fullName>
    </submittedName>
</protein>